<feature type="compositionally biased region" description="Basic and acidic residues" evidence="1">
    <location>
        <begin position="526"/>
        <end position="535"/>
    </location>
</feature>
<gene>
    <name evidence="2" type="ORF">M408DRAFT_24653</name>
</gene>
<dbReference type="EMBL" id="KN824299">
    <property type="protein sequence ID" value="KIM27446.1"/>
    <property type="molecule type" value="Genomic_DNA"/>
</dbReference>
<evidence type="ECO:0000313" key="2">
    <source>
        <dbReference type="EMBL" id="KIM27446.1"/>
    </source>
</evidence>
<evidence type="ECO:0000313" key="3">
    <source>
        <dbReference type="Proteomes" id="UP000054097"/>
    </source>
</evidence>
<reference evidence="3" key="2">
    <citation type="submission" date="2015-01" db="EMBL/GenBank/DDBJ databases">
        <title>Evolutionary Origins and Diversification of the Mycorrhizal Mutualists.</title>
        <authorList>
            <consortium name="DOE Joint Genome Institute"/>
            <consortium name="Mycorrhizal Genomics Consortium"/>
            <person name="Kohler A."/>
            <person name="Kuo A."/>
            <person name="Nagy L.G."/>
            <person name="Floudas D."/>
            <person name="Copeland A."/>
            <person name="Barry K.W."/>
            <person name="Cichocki N."/>
            <person name="Veneault-Fourrey C."/>
            <person name="LaButti K."/>
            <person name="Lindquist E.A."/>
            <person name="Lipzen A."/>
            <person name="Lundell T."/>
            <person name="Morin E."/>
            <person name="Murat C."/>
            <person name="Riley R."/>
            <person name="Ohm R."/>
            <person name="Sun H."/>
            <person name="Tunlid A."/>
            <person name="Henrissat B."/>
            <person name="Grigoriev I.V."/>
            <person name="Hibbett D.S."/>
            <person name="Martin F."/>
        </authorList>
    </citation>
    <scope>NUCLEOTIDE SEQUENCE [LARGE SCALE GENOMIC DNA]</scope>
    <source>
        <strain evidence="3">MAFF 305830</strain>
    </source>
</reference>
<dbReference type="HOGENOM" id="CLU_389411_0_0_1"/>
<name>A0A0C3B7J7_SERVB</name>
<dbReference type="AlphaFoldDB" id="A0A0C3B7J7"/>
<protein>
    <submittedName>
        <fullName evidence="2">Uncharacterized protein</fullName>
    </submittedName>
</protein>
<feature type="compositionally biased region" description="Polar residues" evidence="1">
    <location>
        <begin position="637"/>
        <end position="653"/>
    </location>
</feature>
<accession>A0A0C3B7J7</accession>
<reference evidence="2 3" key="1">
    <citation type="submission" date="2014-04" db="EMBL/GenBank/DDBJ databases">
        <authorList>
            <consortium name="DOE Joint Genome Institute"/>
            <person name="Kuo A."/>
            <person name="Zuccaro A."/>
            <person name="Kohler A."/>
            <person name="Nagy L.G."/>
            <person name="Floudas D."/>
            <person name="Copeland A."/>
            <person name="Barry K.W."/>
            <person name="Cichocki N."/>
            <person name="Veneault-Fourrey C."/>
            <person name="LaButti K."/>
            <person name="Lindquist E.A."/>
            <person name="Lipzen A."/>
            <person name="Lundell T."/>
            <person name="Morin E."/>
            <person name="Murat C."/>
            <person name="Sun H."/>
            <person name="Tunlid A."/>
            <person name="Henrissat B."/>
            <person name="Grigoriev I.V."/>
            <person name="Hibbett D.S."/>
            <person name="Martin F."/>
            <person name="Nordberg H.P."/>
            <person name="Cantor M.N."/>
            <person name="Hua S.X."/>
        </authorList>
    </citation>
    <scope>NUCLEOTIDE SEQUENCE [LARGE SCALE GENOMIC DNA]</scope>
    <source>
        <strain evidence="2 3">MAFF 305830</strain>
    </source>
</reference>
<organism evidence="2 3">
    <name type="scientific">Serendipita vermifera MAFF 305830</name>
    <dbReference type="NCBI Taxonomy" id="933852"/>
    <lineage>
        <taxon>Eukaryota</taxon>
        <taxon>Fungi</taxon>
        <taxon>Dikarya</taxon>
        <taxon>Basidiomycota</taxon>
        <taxon>Agaricomycotina</taxon>
        <taxon>Agaricomycetes</taxon>
        <taxon>Sebacinales</taxon>
        <taxon>Serendipitaceae</taxon>
        <taxon>Serendipita</taxon>
    </lineage>
</organism>
<feature type="compositionally biased region" description="Polar residues" evidence="1">
    <location>
        <begin position="570"/>
        <end position="579"/>
    </location>
</feature>
<feature type="compositionally biased region" description="Polar residues" evidence="1">
    <location>
        <begin position="606"/>
        <end position="618"/>
    </location>
</feature>
<proteinExistence type="predicted"/>
<sequence length="709" mass="79718">MENDKRRTKHITSHALKLFIGRCTIPLTQMTRGIREQRPLEPTWVSGMLNDMERQTTVEARNVSPLKLILQSKDGDLVRTIQRNQKLPTSVRFWILDGQHRHEAATQLIDKKKAAQVPILEGETVWNCEVYRAELFEDPNLPLLMLFHNNNLRTHEAMAATFFRTIHSMEMETTLLNPNLTKTFNTLKASTFWGTFLQWATHDFNKWATVGIWNGWHLYLAEGEWLWLVCKDSLKQISRLEMIKSTAGPLKTSDISLKEWTIKSNSKTGTRTAMMGHFKRRHAQSRLPFTPLPGTGRLSPQWLWAYAIRDEHIYGNLLWACNDFDLKPPSAGGKTTVGQARELVFGMRHALSLLAVLLYGESFGAFELDGAVFWFKEMTSRAGVEYNLDGVEKVLRLVAKSVSVPKSNIKKACIHAHVYASKYGVQETMSHIQWDSHSAGVWRRILTECSTALGIQYDTAVWQMVMDRVSGALAPKSWKLLGLSVLGRETRNKVAKNIQLFEEEHNEDVAGEPDSHTARAGQEQENATRRNEPRAKRLSKGGPVQSPLDLKQTALVTECEPRQTRRGRSNIPQVSSSLAAISEGRRKVRSKTLVPVDMDEDRQESDPPSTEPATSSMEDGNGPQDGSDETVLEPFSGGNSIAANVPQDAQTGEVTPGARKEQLLSLVSSLKDVIDAMGDKSLAETAFSRHQKSLEQTLSQMQKRVSVEK</sequence>
<keyword evidence="3" id="KW-1185">Reference proteome</keyword>
<dbReference type="Proteomes" id="UP000054097">
    <property type="component" value="Unassembled WGS sequence"/>
</dbReference>
<feature type="region of interest" description="Disordered" evidence="1">
    <location>
        <begin position="502"/>
        <end position="658"/>
    </location>
</feature>
<evidence type="ECO:0000256" key="1">
    <source>
        <dbReference type="SAM" id="MobiDB-lite"/>
    </source>
</evidence>